<comment type="caution">
    <text evidence="9">The sequence shown here is derived from an EMBL/GenBank/DDBJ whole genome shotgun (WGS) entry which is preliminary data.</text>
</comment>
<name>A0A6I4IKB2_9FLAO</name>
<feature type="transmembrane region" description="Helical" evidence="8">
    <location>
        <begin position="230"/>
        <end position="253"/>
    </location>
</feature>
<organism evidence="9 10">
    <name type="scientific">Flavobacterium profundi</name>
    <dbReference type="NCBI Taxonomy" id="1774945"/>
    <lineage>
        <taxon>Bacteria</taxon>
        <taxon>Pseudomonadati</taxon>
        <taxon>Bacteroidota</taxon>
        <taxon>Flavobacteriia</taxon>
        <taxon>Flavobacteriales</taxon>
        <taxon>Flavobacteriaceae</taxon>
        <taxon>Flavobacterium</taxon>
    </lineage>
</organism>
<feature type="transmembrane region" description="Helical" evidence="8">
    <location>
        <begin position="301"/>
        <end position="322"/>
    </location>
</feature>
<dbReference type="GO" id="GO:0055085">
    <property type="term" value="P:transmembrane transport"/>
    <property type="evidence" value="ECO:0007669"/>
    <property type="project" value="TreeGrafter"/>
</dbReference>
<dbReference type="PANTHER" id="PTHR21716">
    <property type="entry name" value="TRANSMEMBRANE PROTEIN"/>
    <property type="match status" value="1"/>
</dbReference>
<proteinExistence type="inferred from homology"/>
<dbReference type="OrthoDB" id="9793390at2"/>
<feature type="transmembrane region" description="Helical" evidence="8">
    <location>
        <begin position="60"/>
        <end position="85"/>
    </location>
</feature>
<feature type="transmembrane region" description="Helical" evidence="8">
    <location>
        <begin position="159"/>
        <end position="180"/>
    </location>
</feature>
<comment type="similarity">
    <text evidence="2">Belongs to the autoinducer-2 exporter (AI-2E) (TC 2.A.86) family.</text>
</comment>
<evidence type="ECO:0000313" key="10">
    <source>
        <dbReference type="Proteomes" id="UP000431264"/>
    </source>
</evidence>
<keyword evidence="3" id="KW-0813">Transport</keyword>
<evidence type="ECO:0000256" key="8">
    <source>
        <dbReference type="SAM" id="Phobius"/>
    </source>
</evidence>
<keyword evidence="6 8" id="KW-1133">Transmembrane helix</keyword>
<feature type="transmembrane region" description="Helical" evidence="8">
    <location>
        <begin position="265"/>
        <end position="281"/>
    </location>
</feature>
<sequence length="376" mass="42648">MNTAIQKTHIVKDLFAFILIVFMSYILQDFLIPILFAILLSVLVYPIVKFFETRLCFNRIVSIVIAILIFTIIIFVIFVAIGIQFQDIMDKSDTYYDKILEKLNILIKETENSTGIESEDIVGTDKLEVKEIVKQNSNRILNFITSSGSVISDFLFTPLYMFFLLLYRNFLISFLYKATARISTKKSMRDILRQLYKVQQNYLVGLVSVMGIVGLLNSIGLLALGIDYPFFFGFLCALLLLVPYIGIIIGSLLPALVALAIKDSYWYAIGVIAIFGFIQFIEGNFITPKITGSKVSLNSFVSILAILLFSMLWGIPGMILALPITASLKVLFDNSEKFKPIGFLLGQADEKYFCSKAKNRLKIWKKIRKNKSKEVQ</sequence>
<evidence type="ECO:0000256" key="2">
    <source>
        <dbReference type="ARBA" id="ARBA00009773"/>
    </source>
</evidence>
<dbReference type="RefSeq" id="WP_140996877.1">
    <property type="nucleotide sequence ID" value="NZ_VDCZ01000002.1"/>
</dbReference>
<keyword evidence="7 8" id="KW-0472">Membrane</keyword>
<evidence type="ECO:0000256" key="3">
    <source>
        <dbReference type="ARBA" id="ARBA00022448"/>
    </source>
</evidence>
<evidence type="ECO:0000256" key="4">
    <source>
        <dbReference type="ARBA" id="ARBA00022475"/>
    </source>
</evidence>
<dbReference type="Proteomes" id="UP000431264">
    <property type="component" value="Unassembled WGS sequence"/>
</dbReference>
<keyword evidence="4" id="KW-1003">Cell membrane</keyword>
<feature type="transmembrane region" description="Helical" evidence="8">
    <location>
        <begin position="15"/>
        <end position="48"/>
    </location>
</feature>
<dbReference type="GO" id="GO:0005886">
    <property type="term" value="C:plasma membrane"/>
    <property type="evidence" value="ECO:0007669"/>
    <property type="project" value="UniProtKB-SubCell"/>
</dbReference>
<evidence type="ECO:0000313" key="9">
    <source>
        <dbReference type="EMBL" id="MVO08491.1"/>
    </source>
</evidence>
<accession>A0A6I4IKB2</accession>
<gene>
    <name evidence="9" type="ORF">GOQ30_04850</name>
</gene>
<keyword evidence="10" id="KW-1185">Reference proteome</keyword>
<evidence type="ECO:0000256" key="5">
    <source>
        <dbReference type="ARBA" id="ARBA00022692"/>
    </source>
</evidence>
<comment type="subcellular location">
    <subcellularLocation>
        <location evidence="1">Cell membrane</location>
        <topology evidence="1">Multi-pass membrane protein</topology>
    </subcellularLocation>
</comment>
<evidence type="ECO:0000256" key="7">
    <source>
        <dbReference type="ARBA" id="ARBA00023136"/>
    </source>
</evidence>
<keyword evidence="5 8" id="KW-0812">Transmembrane</keyword>
<reference evidence="10" key="1">
    <citation type="submission" date="2019-05" db="EMBL/GenBank/DDBJ databases">
        <title>Flavobacterium profundi sp. nov., isolated from a deep-sea seamount.</title>
        <authorList>
            <person name="Zhang D.-C."/>
        </authorList>
    </citation>
    <scope>NUCLEOTIDE SEQUENCE [LARGE SCALE GENOMIC DNA]</scope>
    <source>
        <strain evidence="10">TP390</strain>
    </source>
</reference>
<dbReference type="AlphaFoldDB" id="A0A6I4IKB2"/>
<dbReference type="EMBL" id="WQLW01000002">
    <property type="protein sequence ID" value="MVO08491.1"/>
    <property type="molecule type" value="Genomic_DNA"/>
</dbReference>
<dbReference type="InterPro" id="IPR002549">
    <property type="entry name" value="AI-2E-like"/>
</dbReference>
<protein>
    <submittedName>
        <fullName evidence="9">AI-2E family transporter</fullName>
    </submittedName>
</protein>
<evidence type="ECO:0000256" key="1">
    <source>
        <dbReference type="ARBA" id="ARBA00004651"/>
    </source>
</evidence>
<dbReference type="Pfam" id="PF01594">
    <property type="entry name" value="AI-2E_transport"/>
    <property type="match status" value="1"/>
</dbReference>
<evidence type="ECO:0000256" key="6">
    <source>
        <dbReference type="ARBA" id="ARBA00022989"/>
    </source>
</evidence>
<dbReference type="PANTHER" id="PTHR21716:SF53">
    <property type="entry name" value="PERMEASE PERM-RELATED"/>
    <property type="match status" value="1"/>
</dbReference>
<feature type="transmembrane region" description="Helical" evidence="8">
    <location>
        <begin position="201"/>
        <end position="224"/>
    </location>
</feature>